<accession>A0A0N4YRY7</accession>
<gene>
    <name evidence="1" type="ORF">NBR_LOCUS20010</name>
</gene>
<dbReference type="Proteomes" id="UP000271162">
    <property type="component" value="Unassembled WGS sequence"/>
</dbReference>
<evidence type="ECO:0000313" key="1">
    <source>
        <dbReference type="EMBL" id="VDL83746.1"/>
    </source>
</evidence>
<name>A0A0N4YRY7_NIPBR</name>
<evidence type="ECO:0000313" key="2">
    <source>
        <dbReference type="Proteomes" id="UP000271162"/>
    </source>
</evidence>
<evidence type="ECO:0000313" key="3">
    <source>
        <dbReference type="WBParaSite" id="NBR_0002000901-mRNA-1"/>
    </source>
</evidence>
<sequence>MRVVSLSSELKANLFIAHLEGVAREKVEDLPEDERKSFQSVVSHLRTFSEVPHQRNMAHQALASCKQAPGEASAIFANRILEVVRAAMAGQDNSALKERVLEEFVTRLRPDIRYFVKIEIPSSCEQAVKRDQTVEQLLLEATADRLMHPAGQPLGADVSAAYPQ</sequence>
<dbReference type="WBParaSite" id="NBR_0002000901-mRNA-1">
    <property type="protein sequence ID" value="NBR_0002000901-mRNA-1"/>
    <property type="gene ID" value="NBR_0002000901"/>
</dbReference>
<protein>
    <submittedName>
        <fullName evidence="3">ACC_central domain-containing protein</fullName>
    </submittedName>
</protein>
<reference evidence="1 2" key="2">
    <citation type="submission" date="2018-11" db="EMBL/GenBank/DDBJ databases">
        <authorList>
            <consortium name="Pathogen Informatics"/>
        </authorList>
    </citation>
    <scope>NUCLEOTIDE SEQUENCE [LARGE SCALE GENOMIC DNA]</scope>
</reference>
<organism evidence="3">
    <name type="scientific">Nippostrongylus brasiliensis</name>
    <name type="common">Rat hookworm</name>
    <dbReference type="NCBI Taxonomy" id="27835"/>
    <lineage>
        <taxon>Eukaryota</taxon>
        <taxon>Metazoa</taxon>
        <taxon>Ecdysozoa</taxon>
        <taxon>Nematoda</taxon>
        <taxon>Chromadorea</taxon>
        <taxon>Rhabditida</taxon>
        <taxon>Rhabditina</taxon>
        <taxon>Rhabditomorpha</taxon>
        <taxon>Strongyloidea</taxon>
        <taxon>Heligmosomidae</taxon>
        <taxon>Nippostrongylus</taxon>
    </lineage>
</organism>
<proteinExistence type="predicted"/>
<reference evidence="3" key="1">
    <citation type="submission" date="2017-02" db="UniProtKB">
        <authorList>
            <consortium name="WormBaseParasite"/>
        </authorList>
    </citation>
    <scope>IDENTIFICATION</scope>
</reference>
<dbReference type="EMBL" id="UYSL01024710">
    <property type="protein sequence ID" value="VDL83746.1"/>
    <property type="molecule type" value="Genomic_DNA"/>
</dbReference>
<keyword evidence="2" id="KW-1185">Reference proteome</keyword>
<dbReference type="AlphaFoldDB" id="A0A0N4YRY7"/>
<dbReference type="OMA" id="NDIICMR"/>